<dbReference type="AlphaFoldDB" id="K5VA35"/>
<keyword evidence="2" id="KW-1185">Reference proteome</keyword>
<sequence>MLLCETDELLLDVFDPPPPYEEEEYDVYLLWPSHSPPLLIPAPCNAELDPYAVHRSPVAAPECGVAGLRPPHFLTNNNSGGAPPTASRLSTRPPYFHLSFPTPHRRQAVELDALALPPRNLESSFFEEPAFIEDDTSQQLADIGYSNLFCSGLALKSRQLTKQLDTLYRKIQHAFKTLTVTRTQRGV</sequence>
<accession>K5VA35</accession>
<proteinExistence type="predicted"/>
<dbReference type="RefSeq" id="XP_007392288.1">
    <property type="nucleotide sequence ID" value="XM_007392226.1"/>
</dbReference>
<reference evidence="1 2" key="1">
    <citation type="journal article" date="2012" name="BMC Genomics">
        <title>Comparative genomics of the white-rot fungi, Phanerochaete carnosa and P. chrysosporium, to elucidate the genetic basis of the distinct wood types they colonize.</title>
        <authorList>
            <person name="Suzuki H."/>
            <person name="MacDonald J."/>
            <person name="Syed K."/>
            <person name="Salamov A."/>
            <person name="Hori C."/>
            <person name="Aerts A."/>
            <person name="Henrissat B."/>
            <person name="Wiebenga A."/>
            <person name="vanKuyk P.A."/>
            <person name="Barry K."/>
            <person name="Lindquist E."/>
            <person name="LaButti K."/>
            <person name="Lapidus A."/>
            <person name="Lucas S."/>
            <person name="Coutinho P."/>
            <person name="Gong Y."/>
            <person name="Samejima M."/>
            <person name="Mahadevan R."/>
            <person name="Abou-Zaid M."/>
            <person name="de Vries R.P."/>
            <person name="Igarashi K."/>
            <person name="Yadav J.S."/>
            <person name="Grigoriev I.V."/>
            <person name="Master E.R."/>
        </authorList>
    </citation>
    <scope>NUCLEOTIDE SEQUENCE [LARGE SCALE GENOMIC DNA]</scope>
    <source>
        <strain evidence="1 2">HHB-10118-sp</strain>
    </source>
</reference>
<dbReference type="OrthoDB" id="10534501at2759"/>
<dbReference type="KEGG" id="pco:PHACADRAFT_250417"/>
<dbReference type="HOGENOM" id="CLU_1448198_0_0_1"/>
<gene>
    <name evidence="1" type="ORF">PHACADRAFT_250417</name>
</gene>
<organism evidence="1 2">
    <name type="scientific">Phanerochaete carnosa (strain HHB-10118-sp)</name>
    <name type="common">White-rot fungus</name>
    <name type="synonym">Peniophora carnosa</name>
    <dbReference type="NCBI Taxonomy" id="650164"/>
    <lineage>
        <taxon>Eukaryota</taxon>
        <taxon>Fungi</taxon>
        <taxon>Dikarya</taxon>
        <taxon>Basidiomycota</taxon>
        <taxon>Agaricomycotina</taxon>
        <taxon>Agaricomycetes</taxon>
        <taxon>Polyporales</taxon>
        <taxon>Phanerochaetaceae</taxon>
        <taxon>Phanerochaete</taxon>
    </lineage>
</organism>
<name>K5VA35_PHACS</name>
<dbReference type="GeneID" id="18914919"/>
<dbReference type="Proteomes" id="UP000008370">
    <property type="component" value="Unassembled WGS sequence"/>
</dbReference>
<dbReference type="EMBL" id="JH930469">
    <property type="protein sequence ID" value="EKM59731.1"/>
    <property type="molecule type" value="Genomic_DNA"/>
</dbReference>
<protein>
    <submittedName>
        <fullName evidence="1">Uncharacterized protein</fullName>
    </submittedName>
</protein>
<evidence type="ECO:0000313" key="2">
    <source>
        <dbReference type="Proteomes" id="UP000008370"/>
    </source>
</evidence>
<evidence type="ECO:0000313" key="1">
    <source>
        <dbReference type="EMBL" id="EKM59731.1"/>
    </source>
</evidence>
<dbReference type="InParanoid" id="K5VA35"/>